<dbReference type="EMBL" id="CADCTE010000090">
    <property type="protein sequence ID" value="CAA9238804.1"/>
    <property type="molecule type" value="Genomic_DNA"/>
</dbReference>
<feature type="transmembrane region" description="Helical" evidence="1">
    <location>
        <begin position="258"/>
        <end position="279"/>
    </location>
</feature>
<sequence length="289" mass="28549">MITTKKWVATGSTATLIAGGLFFGAPAASAAPGDAACLQAFVQFNAALSAAGIDVAFVNQLEVATAAVVTAGENLATVTASLNVEGLAVEAETTASAAAEAQRLVIEAEAAIEAAVEAAVLADLDGDGDPENDPAVLAARAALIPLAEQERIAAEAAVAAEAAYAAVLVNAELVAAEAAFEAAVVQVDALIAQLSGNEALAAEILALFKAFLAACEAGAIGVTPVVNPTVPVTVVPTPTGTNKGMNVQTAAATEENSAALALIAGLLAAGVAVPVAMAARMRRLERAQR</sequence>
<dbReference type="RefSeq" id="WP_294567233.1">
    <property type="nucleotide sequence ID" value="NZ_CADCTE010000090.1"/>
</dbReference>
<proteinExistence type="predicted"/>
<evidence type="ECO:0000256" key="2">
    <source>
        <dbReference type="SAM" id="SignalP"/>
    </source>
</evidence>
<reference evidence="3" key="1">
    <citation type="submission" date="2020-02" db="EMBL/GenBank/DDBJ databases">
        <authorList>
            <person name="Meier V. D."/>
        </authorList>
    </citation>
    <scope>NUCLEOTIDE SEQUENCE</scope>
    <source>
        <strain evidence="3">AVDCRST_MAG83</strain>
    </source>
</reference>
<protein>
    <submittedName>
        <fullName evidence="3">Uncharacterized protein</fullName>
    </submittedName>
</protein>
<organism evidence="3">
    <name type="scientific">uncultured Arthrobacter sp</name>
    <dbReference type="NCBI Taxonomy" id="114050"/>
    <lineage>
        <taxon>Bacteria</taxon>
        <taxon>Bacillati</taxon>
        <taxon>Actinomycetota</taxon>
        <taxon>Actinomycetes</taxon>
        <taxon>Micrococcales</taxon>
        <taxon>Micrococcaceae</taxon>
        <taxon>Arthrobacter</taxon>
        <taxon>environmental samples</taxon>
    </lineage>
</organism>
<feature type="chain" id="PRO_5026935361" evidence="2">
    <location>
        <begin position="31"/>
        <end position="289"/>
    </location>
</feature>
<keyword evidence="1" id="KW-0812">Transmembrane</keyword>
<keyword evidence="2" id="KW-0732">Signal</keyword>
<keyword evidence="1" id="KW-0472">Membrane</keyword>
<evidence type="ECO:0000313" key="3">
    <source>
        <dbReference type="EMBL" id="CAA9238804.1"/>
    </source>
</evidence>
<evidence type="ECO:0000256" key="1">
    <source>
        <dbReference type="SAM" id="Phobius"/>
    </source>
</evidence>
<keyword evidence="1" id="KW-1133">Transmembrane helix</keyword>
<dbReference type="AlphaFoldDB" id="A0A6J4I327"/>
<feature type="signal peptide" evidence="2">
    <location>
        <begin position="1"/>
        <end position="30"/>
    </location>
</feature>
<name>A0A6J4I327_9MICC</name>
<accession>A0A6J4I327</accession>
<gene>
    <name evidence="3" type="ORF">AVDCRST_MAG83-1562</name>
</gene>